<comment type="caution">
    <text evidence="8">The sequence shown here is derived from an EMBL/GenBank/DDBJ whole genome shotgun (WGS) entry which is preliminary data.</text>
</comment>
<feature type="transmembrane region" description="Helical" evidence="6">
    <location>
        <begin position="76"/>
        <end position="96"/>
    </location>
</feature>
<dbReference type="InterPro" id="IPR047817">
    <property type="entry name" value="ABC2_TM_bact-type"/>
</dbReference>
<dbReference type="EMBL" id="BAAAQT010000001">
    <property type="protein sequence ID" value="GAA2170916.1"/>
    <property type="molecule type" value="Genomic_DNA"/>
</dbReference>
<evidence type="ECO:0000256" key="3">
    <source>
        <dbReference type="ARBA" id="ARBA00022989"/>
    </source>
</evidence>
<evidence type="ECO:0000256" key="5">
    <source>
        <dbReference type="ARBA" id="ARBA00023251"/>
    </source>
</evidence>
<feature type="domain" description="ABC transmembrane type-2" evidence="7">
    <location>
        <begin position="40"/>
        <end position="266"/>
    </location>
</feature>
<feature type="transmembrane region" description="Helical" evidence="6">
    <location>
        <begin position="241"/>
        <end position="262"/>
    </location>
</feature>
<keyword evidence="5" id="KW-0046">Antibiotic resistance</keyword>
<sequence>MSTHAIHADPAVGSGATLRGIRDVATLTGRSLRHVLRSPDTIVTTAVMPIAFLLLFTFVLGGAIDVGDAAYVDYLLPGILLITIASGIAYTSYRLFLDLQAGIVERLQAMPIARSAVLWAHVLTSLVANLVSLAVVVLAALAMGFRSGAGIGAWLAVAGILVLVTLALTWVAIIAGLTARSVDGASAFSYPLILLPFVSSAFVPTETMPGPVRWFAEHQPVTAIVDAMRALLAGEPVGGELAVALAWVLGILVVAATIAAAIQRRRRA</sequence>
<dbReference type="RefSeq" id="WP_344339571.1">
    <property type="nucleotide sequence ID" value="NZ_BAAAQT010000001.1"/>
</dbReference>
<feature type="transmembrane region" description="Helical" evidence="6">
    <location>
        <begin position="151"/>
        <end position="175"/>
    </location>
</feature>
<gene>
    <name evidence="8" type="primary">lieB</name>
    <name evidence="8" type="ORF">GCM10009846_02950</name>
</gene>
<dbReference type="PANTHER" id="PTHR43229">
    <property type="entry name" value="NODULATION PROTEIN J"/>
    <property type="match status" value="1"/>
</dbReference>
<dbReference type="PIRSF" id="PIRSF006648">
    <property type="entry name" value="DrrB"/>
    <property type="match status" value="1"/>
</dbReference>
<comment type="similarity">
    <text evidence="6">Belongs to the ABC-2 integral membrane protein family.</text>
</comment>
<comment type="subcellular location">
    <subcellularLocation>
        <location evidence="6">Cell membrane</location>
        <topology evidence="6">Multi-pass membrane protein</topology>
    </subcellularLocation>
    <subcellularLocation>
        <location evidence="1">Membrane</location>
        <topology evidence="1">Multi-pass membrane protein</topology>
    </subcellularLocation>
</comment>
<dbReference type="PROSITE" id="PS51012">
    <property type="entry name" value="ABC_TM2"/>
    <property type="match status" value="1"/>
</dbReference>
<evidence type="ECO:0000313" key="8">
    <source>
        <dbReference type="EMBL" id="GAA2170916.1"/>
    </source>
</evidence>
<dbReference type="PANTHER" id="PTHR43229:SF2">
    <property type="entry name" value="NODULATION PROTEIN J"/>
    <property type="match status" value="1"/>
</dbReference>
<accession>A0ABN3AJD9</accession>
<protein>
    <recommendedName>
        <fullName evidence="6">Transport permease protein</fullName>
    </recommendedName>
</protein>
<evidence type="ECO:0000256" key="1">
    <source>
        <dbReference type="ARBA" id="ARBA00004141"/>
    </source>
</evidence>
<name>A0ABN3AJD9_9MICO</name>
<keyword evidence="4 6" id="KW-0472">Membrane</keyword>
<keyword evidence="2 6" id="KW-0812">Transmembrane</keyword>
<dbReference type="Pfam" id="PF01061">
    <property type="entry name" value="ABC2_membrane"/>
    <property type="match status" value="1"/>
</dbReference>
<reference evidence="8 9" key="1">
    <citation type="journal article" date="2019" name="Int. J. Syst. Evol. Microbiol.">
        <title>The Global Catalogue of Microorganisms (GCM) 10K type strain sequencing project: providing services to taxonomists for standard genome sequencing and annotation.</title>
        <authorList>
            <consortium name="The Broad Institute Genomics Platform"/>
            <consortium name="The Broad Institute Genome Sequencing Center for Infectious Disease"/>
            <person name="Wu L."/>
            <person name="Ma J."/>
        </authorList>
    </citation>
    <scope>NUCLEOTIDE SEQUENCE [LARGE SCALE GENOMIC DNA]</scope>
    <source>
        <strain evidence="8 9">JCM 16026</strain>
    </source>
</reference>
<evidence type="ECO:0000313" key="9">
    <source>
        <dbReference type="Proteomes" id="UP001501599"/>
    </source>
</evidence>
<keyword evidence="6" id="KW-0813">Transport</keyword>
<keyword evidence="3 6" id="KW-1133">Transmembrane helix</keyword>
<evidence type="ECO:0000259" key="7">
    <source>
        <dbReference type="PROSITE" id="PS51012"/>
    </source>
</evidence>
<evidence type="ECO:0000256" key="4">
    <source>
        <dbReference type="ARBA" id="ARBA00023136"/>
    </source>
</evidence>
<feature type="transmembrane region" description="Helical" evidence="6">
    <location>
        <begin position="117"/>
        <end position="145"/>
    </location>
</feature>
<feature type="transmembrane region" description="Helical" evidence="6">
    <location>
        <begin position="187"/>
        <end position="205"/>
    </location>
</feature>
<dbReference type="InterPro" id="IPR000412">
    <property type="entry name" value="ABC_2_transport"/>
</dbReference>
<organism evidence="8 9">
    <name type="scientific">Agrococcus versicolor</name>
    <dbReference type="NCBI Taxonomy" id="501482"/>
    <lineage>
        <taxon>Bacteria</taxon>
        <taxon>Bacillati</taxon>
        <taxon>Actinomycetota</taxon>
        <taxon>Actinomycetes</taxon>
        <taxon>Micrococcales</taxon>
        <taxon>Microbacteriaceae</taxon>
        <taxon>Agrococcus</taxon>
    </lineage>
</organism>
<evidence type="ECO:0000256" key="2">
    <source>
        <dbReference type="ARBA" id="ARBA00022692"/>
    </source>
</evidence>
<feature type="transmembrane region" description="Helical" evidence="6">
    <location>
        <begin position="42"/>
        <end position="64"/>
    </location>
</feature>
<keyword evidence="9" id="KW-1185">Reference proteome</keyword>
<proteinExistence type="inferred from homology"/>
<dbReference type="InterPro" id="IPR051784">
    <property type="entry name" value="Nod_factor_ABC_transporter"/>
</dbReference>
<dbReference type="InterPro" id="IPR013525">
    <property type="entry name" value="ABC2_TM"/>
</dbReference>
<keyword evidence="6" id="KW-1003">Cell membrane</keyword>
<dbReference type="Proteomes" id="UP001501599">
    <property type="component" value="Unassembled WGS sequence"/>
</dbReference>
<evidence type="ECO:0000256" key="6">
    <source>
        <dbReference type="RuleBase" id="RU361157"/>
    </source>
</evidence>